<feature type="compositionally biased region" description="Polar residues" evidence="1">
    <location>
        <begin position="1102"/>
        <end position="1118"/>
    </location>
</feature>
<evidence type="ECO:0000313" key="4">
    <source>
        <dbReference type="Proteomes" id="UP000215127"/>
    </source>
</evidence>
<organism evidence="3 4">
    <name type="scientific">Zymoseptoria tritici (strain ST99CH_3D7)</name>
    <dbReference type="NCBI Taxonomy" id="1276538"/>
    <lineage>
        <taxon>Eukaryota</taxon>
        <taxon>Fungi</taxon>
        <taxon>Dikarya</taxon>
        <taxon>Ascomycota</taxon>
        <taxon>Pezizomycotina</taxon>
        <taxon>Dothideomycetes</taxon>
        <taxon>Dothideomycetidae</taxon>
        <taxon>Mycosphaerellales</taxon>
        <taxon>Mycosphaerellaceae</taxon>
        <taxon>Zymoseptoria</taxon>
    </lineage>
</organism>
<protein>
    <recommendedName>
        <fullName evidence="2">Ams2/SPT21 N-terminal domain-containing protein</fullName>
    </recommendedName>
</protein>
<evidence type="ECO:0000259" key="2">
    <source>
        <dbReference type="Pfam" id="PF25823"/>
    </source>
</evidence>
<feature type="region of interest" description="Disordered" evidence="1">
    <location>
        <begin position="161"/>
        <end position="190"/>
    </location>
</feature>
<dbReference type="AlphaFoldDB" id="A0A1X7S521"/>
<feature type="domain" description="Ams2/SPT21 N-terminal" evidence="2">
    <location>
        <begin position="14"/>
        <end position="152"/>
    </location>
</feature>
<dbReference type="InterPro" id="IPR013088">
    <property type="entry name" value="Znf_NHR/GATA"/>
</dbReference>
<proteinExistence type="predicted"/>
<evidence type="ECO:0000313" key="3">
    <source>
        <dbReference type="EMBL" id="SMQ54768.1"/>
    </source>
</evidence>
<dbReference type="Proteomes" id="UP000215127">
    <property type="component" value="Chromosome 10"/>
</dbReference>
<feature type="compositionally biased region" description="Polar residues" evidence="1">
    <location>
        <begin position="849"/>
        <end position="858"/>
    </location>
</feature>
<reference evidence="3 4" key="1">
    <citation type="submission" date="2016-06" db="EMBL/GenBank/DDBJ databases">
        <authorList>
            <person name="Kjaerup R.B."/>
            <person name="Dalgaard T.S."/>
            <person name="Juul-Madsen H.R."/>
        </authorList>
    </citation>
    <scope>NUCLEOTIDE SEQUENCE [LARGE SCALE GENOMIC DNA]</scope>
</reference>
<feature type="region of interest" description="Disordered" evidence="1">
    <location>
        <begin position="775"/>
        <end position="952"/>
    </location>
</feature>
<feature type="compositionally biased region" description="Basic residues" evidence="1">
    <location>
        <begin position="775"/>
        <end position="791"/>
    </location>
</feature>
<feature type="region of interest" description="Disordered" evidence="1">
    <location>
        <begin position="381"/>
        <end position="665"/>
    </location>
</feature>
<feature type="region of interest" description="Disordered" evidence="1">
    <location>
        <begin position="1099"/>
        <end position="1120"/>
    </location>
</feature>
<dbReference type="PANTHER" id="PTHR39147">
    <property type="entry name" value="PROTEIN SPT21"/>
    <property type="match status" value="1"/>
</dbReference>
<feature type="compositionally biased region" description="Acidic residues" evidence="1">
    <location>
        <begin position="816"/>
        <end position="831"/>
    </location>
</feature>
<dbReference type="SUPFAM" id="SSF57716">
    <property type="entry name" value="Glucocorticoid receptor-like (DNA-binding domain)"/>
    <property type="match status" value="1"/>
</dbReference>
<dbReference type="InterPro" id="IPR042403">
    <property type="entry name" value="Spt21/Ams2"/>
</dbReference>
<dbReference type="Pfam" id="PF25823">
    <property type="entry name" value="Ams2-SPT21_N"/>
    <property type="match status" value="1"/>
</dbReference>
<feature type="region of interest" description="Disordered" evidence="1">
    <location>
        <begin position="292"/>
        <end position="359"/>
    </location>
</feature>
<dbReference type="GO" id="GO:0030466">
    <property type="term" value="P:silent mating-type cassette heterochromatin formation"/>
    <property type="evidence" value="ECO:0007669"/>
    <property type="project" value="TreeGrafter"/>
</dbReference>
<dbReference type="GO" id="GO:0008270">
    <property type="term" value="F:zinc ion binding"/>
    <property type="evidence" value="ECO:0007669"/>
    <property type="project" value="InterPro"/>
</dbReference>
<gene>
    <name evidence="3" type="ORF">ZT3D7_G9923</name>
</gene>
<dbReference type="GO" id="GO:0000183">
    <property type="term" value="P:rDNA heterochromatin formation"/>
    <property type="evidence" value="ECO:0007669"/>
    <property type="project" value="TreeGrafter"/>
</dbReference>
<feature type="compositionally biased region" description="Low complexity" evidence="1">
    <location>
        <begin position="323"/>
        <end position="340"/>
    </location>
</feature>
<feature type="region of interest" description="Disordered" evidence="1">
    <location>
        <begin position="1063"/>
        <end position="1086"/>
    </location>
</feature>
<feature type="compositionally biased region" description="Basic and acidic residues" evidence="1">
    <location>
        <begin position="913"/>
        <end position="927"/>
    </location>
</feature>
<feature type="compositionally biased region" description="Polar residues" evidence="1">
    <location>
        <begin position="629"/>
        <end position="638"/>
    </location>
</feature>
<keyword evidence="4" id="KW-1185">Reference proteome</keyword>
<evidence type="ECO:0000256" key="1">
    <source>
        <dbReference type="SAM" id="MobiDB-lite"/>
    </source>
</evidence>
<dbReference type="STRING" id="1276538.A0A1X7S521"/>
<feature type="region of interest" description="Disordered" evidence="1">
    <location>
        <begin position="255"/>
        <end position="276"/>
    </location>
</feature>
<name>A0A1X7S521_ZYMT9</name>
<feature type="compositionally biased region" description="Polar residues" evidence="1">
    <location>
        <begin position="309"/>
        <end position="322"/>
    </location>
</feature>
<feature type="region of interest" description="Disordered" evidence="1">
    <location>
        <begin position="1027"/>
        <end position="1046"/>
    </location>
</feature>
<sequence length="1158" mass="125493">MDSSDGDGSDLGDIPTRPMRIKVIYTFDAENKITCLARFNGIHNIPAVAIDEQMQVGVIELQQCLETITSASPEILSQLESGDFTVYSTDYSEQDALLVGQGRLSSLLAASSGMGTPSMQNKTMITGRVLKNSALFSNGVKETLEVKFKLTPLSRPAIHDSAKQTDAIRSNSPTASAGFDPNAWNSSVAQNQLPPDYFNFGGMLGQGGDNGDGMLEDMFGMGTGVGGSESGVQQMGGAGVAETPTDSAFAYNPAFQTHSHSAPGSRAGSPMVHSHSGLRNEQLRHMSFSGNATNMADLSRPDSRGSVRSEYTPSYPQQTYPNQHQSQPQEQRQVQYQQQQSDAYNEDGQARKRAKVVQADWRGRSSFGSKSGDLRVTAATASSMHMHRPIAKRPTAPGSNLEPPPRVPTPVPQRTLLPHQKSRQARGPRSMLRQSSIADSDFMSDADVISDAVTSPEGSSPGNSIEGTPMDIPSSPPLVPGFNQQQPSSPGLPTLAHSKMPDSGYMSGSFNSGTVMESLEDDENRSPDGEGMDAAARYRSRHSQQPFVKVEGAEIDTAPMSDIRTESTGPNPLQAPRRVATSTTSPTFEQAHDTGSRRGSLALPPKPVAHASSQSGNAALKQKRKPLQRSRTTYNDSEAGSPAPSDTEGRPRGQARSGSAAPRRKIIEQRLQESIANGEMPQFCTHCGAIETPTWRKIYVNKGEGKPSPLDYVEGEGETIGVEITETDETTNAPLKYVIRKCMKKTKLFSPGQGFEETIVCNPCGLWFTKTRKMRPADKWHRKSNSRKSRKAKGDESLLTDGVEPQSDAFFTDQVTLEDDAEDGEAAEEASADSSEPPADQPARRNRPRANSMQSQVRRASGDDGGNGRIRRDAAMMRATQSSPVRLRGSQASPIELEETPVKPTRRLLFPSPRRDGEEKSLDDGKSAARKSNSNSPPLPSEKTAKAAPKSVTIAEQADINVFEVFTNDQENMPPPLDNDENYDHLFDGSPGTIFKSPFLRRTPSKQTPTSQKVKLFDDLLKTPTQSTRKRKALTENPNCANNPDFDATLISPSASRYFLRSTPSRVERTPGGRSVSGGSQRAPVEMSPFSRHLSQMLGDATGTSEPAFTSPSQQQFDFSDLPTFDHVDLDMDWKGMSEILSSEFASYEEANNAAGGA</sequence>
<feature type="compositionally biased region" description="Polar residues" evidence="1">
    <location>
        <begin position="452"/>
        <end position="466"/>
    </location>
</feature>
<dbReference type="Gene3D" id="3.30.50.10">
    <property type="entry name" value="Erythroid Transcription Factor GATA-1, subunit A"/>
    <property type="match status" value="1"/>
</dbReference>
<dbReference type="GO" id="GO:0006357">
    <property type="term" value="P:regulation of transcription by RNA polymerase II"/>
    <property type="evidence" value="ECO:0007669"/>
    <property type="project" value="TreeGrafter"/>
</dbReference>
<feature type="region of interest" description="Disordered" evidence="1">
    <location>
        <begin position="969"/>
        <end position="988"/>
    </location>
</feature>
<dbReference type="InterPro" id="IPR057725">
    <property type="entry name" value="Ams2-SPT21_N"/>
</dbReference>
<feature type="compositionally biased region" description="Polar residues" evidence="1">
    <location>
        <begin position="482"/>
        <end position="491"/>
    </location>
</feature>
<feature type="compositionally biased region" description="Pro residues" evidence="1">
    <location>
        <begin position="402"/>
        <end position="411"/>
    </location>
</feature>
<feature type="compositionally biased region" description="Polar residues" evidence="1">
    <location>
        <begin position="506"/>
        <end position="515"/>
    </location>
</feature>
<dbReference type="PANTHER" id="PTHR39147:SF1">
    <property type="entry name" value="PROTEIN SPT21"/>
    <property type="match status" value="1"/>
</dbReference>
<accession>A0A1X7S521</accession>
<dbReference type="EMBL" id="LT853701">
    <property type="protein sequence ID" value="SMQ54768.1"/>
    <property type="molecule type" value="Genomic_DNA"/>
</dbReference>